<dbReference type="AlphaFoldDB" id="A0A1J7C8L8"/>
<dbReference type="RefSeq" id="WP_071656100.1">
    <property type="nucleotide sequence ID" value="NZ_MLCF01000041.1"/>
</dbReference>
<evidence type="ECO:0000256" key="8">
    <source>
        <dbReference type="SAM" id="Coils"/>
    </source>
</evidence>
<accession>A0A1J7C8L8</accession>
<evidence type="ECO:0000256" key="3">
    <source>
        <dbReference type="ARBA" id="ARBA00022679"/>
    </source>
</evidence>
<dbReference type="EMBL" id="MLCF01000041">
    <property type="protein sequence ID" value="OIV37880.1"/>
    <property type="molecule type" value="Genomic_DNA"/>
</dbReference>
<evidence type="ECO:0000256" key="7">
    <source>
        <dbReference type="PROSITE-ProRule" id="PRU10141"/>
    </source>
</evidence>
<dbReference type="InterPro" id="IPR017441">
    <property type="entry name" value="Protein_kinase_ATP_BS"/>
</dbReference>
<keyword evidence="4 7" id="KW-0547">Nucleotide-binding</keyword>
<evidence type="ECO:0000259" key="9">
    <source>
        <dbReference type="PROSITE" id="PS50011"/>
    </source>
</evidence>
<evidence type="ECO:0000313" key="11">
    <source>
        <dbReference type="Proteomes" id="UP000243342"/>
    </source>
</evidence>
<evidence type="ECO:0000256" key="2">
    <source>
        <dbReference type="ARBA" id="ARBA00022527"/>
    </source>
</evidence>
<dbReference type="Gene3D" id="3.30.200.20">
    <property type="entry name" value="Phosphorylase Kinase, domain 1"/>
    <property type="match status" value="1"/>
</dbReference>
<keyword evidence="8" id="KW-0175">Coiled coil</keyword>
<evidence type="ECO:0000256" key="6">
    <source>
        <dbReference type="ARBA" id="ARBA00022840"/>
    </source>
</evidence>
<dbReference type="Pfam" id="PF00069">
    <property type="entry name" value="Pkinase"/>
    <property type="match status" value="1"/>
</dbReference>
<keyword evidence="3" id="KW-0808">Transferase</keyword>
<feature type="coiled-coil region" evidence="8">
    <location>
        <begin position="308"/>
        <end position="412"/>
    </location>
</feature>
<keyword evidence="6 7" id="KW-0067">ATP-binding</keyword>
<dbReference type="GO" id="GO:0005524">
    <property type="term" value="F:ATP binding"/>
    <property type="evidence" value="ECO:0007669"/>
    <property type="project" value="UniProtKB-UniRule"/>
</dbReference>
<dbReference type="OrthoDB" id="9762169at2"/>
<reference evidence="10 11" key="1">
    <citation type="submission" date="2016-10" db="EMBL/GenBank/DDBJ databases">
        <title>Genome sequence of Streptomyces gilvigriseus MUSC 26.</title>
        <authorList>
            <person name="Lee L.-H."/>
            <person name="Ser H.-L."/>
        </authorList>
    </citation>
    <scope>NUCLEOTIDE SEQUENCE [LARGE SCALE GENOMIC DNA]</scope>
    <source>
        <strain evidence="10 11">MUSC 26</strain>
    </source>
</reference>
<dbReference type="PROSITE" id="PS00108">
    <property type="entry name" value="PROTEIN_KINASE_ST"/>
    <property type="match status" value="1"/>
</dbReference>
<dbReference type="FunFam" id="1.10.510.10:FF:000021">
    <property type="entry name" value="Serine/threonine protein kinase"/>
    <property type="match status" value="1"/>
</dbReference>
<dbReference type="PROSITE" id="PS50011">
    <property type="entry name" value="PROTEIN_KINASE_DOM"/>
    <property type="match status" value="1"/>
</dbReference>
<dbReference type="Gene3D" id="1.10.510.10">
    <property type="entry name" value="Transferase(Phosphotransferase) domain 1"/>
    <property type="match status" value="1"/>
</dbReference>
<dbReference type="GO" id="GO:0004674">
    <property type="term" value="F:protein serine/threonine kinase activity"/>
    <property type="evidence" value="ECO:0007669"/>
    <property type="project" value="UniProtKB-KW"/>
</dbReference>
<dbReference type="PANTHER" id="PTHR43289">
    <property type="entry name" value="MITOGEN-ACTIVATED PROTEIN KINASE KINASE KINASE 20-RELATED"/>
    <property type="match status" value="1"/>
</dbReference>
<name>A0A1J7C8L8_9ACTN</name>
<protein>
    <recommendedName>
        <fullName evidence="1">non-specific serine/threonine protein kinase</fullName>
        <ecNumber evidence="1">2.7.11.1</ecNumber>
    </recommendedName>
</protein>
<evidence type="ECO:0000256" key="4">
    <source>
        <dbReference type="ARBA" id="ARBA00022741"/>
    </source>
</evidence>
<comment type="caution">
    <text evidence="10">The sequence shown here is derived from an EMBL/GenBank/DDBJ whole genome shotgun (WGS) entry which is preliminary data.</text>
</comment>
<dbReference type="EC" id="2.7.11.1" evidence="1"/>
<proteinExistence type="predicted"/>
<dbReference type="PANTHER" id="PTHR43289:SF30">
    <property type="entry name" value="NON-SPECIFIC SERINE_THREONINE PROTEIN KINASE"/>
    <property type="match status" value="1"/>
</dbReference>
<dbReference type="SUPFAM" id="SSF56112">
    <property type="entry name" value="Protein kinase-like (PK-like)"/>
    <property type="match status" value="1"/>
</dbReference>
<dbReference type="PROSITE" id="PS00107">
    <property type="entry name" value="PROTEIN_KINASE_ATP"/>
    <property type="match status" value="1"/>
</dbReference>
<dbReference type="STRING" id="1428644.BIV57_08440"/>
<organism evidence="10 11">
    <name type="scientific">Mangrovactinospora gilvigrisea</name>
    <dbReference type="NCBI Taxonomy" id="1428644"/>
    <lineage>
        <taxon>Bacteria</taxon>
        <taxon>Bacillati</taxon>
        <taxon>Actinomycetota</taxon>
        <taxon>Actinomycetes</taxon>
        <taxon>Kitasatosporales</taxon>
        <taxon>Streptomycetaceae</taxon>
        <taxon>Mangrovactinospora</taxon>
    </lineage>
</organism>
<feature type="binding site" evidence="7">
    <location>
        <position position="39"/>
    </location>
    <ligand>
        <name>ATP</name>
        <dbReference type="ChEBI" id="CHEBI:30616"/>
    </ligand>
</feature>
<dbReference type="SMART" id="SM00220">
    <property type="entry name" value="S_TKc"/>
    <property type="match status" value="1"/>
</dbReference>
<keyword evidence="11" id="KW-1185">Reference proteome</keyword>
<evidence type="ECO:0000256" key="5">
    <source>
        <dbReference type="ARBA" id="ARBA00022777"/>
    </source>
</evidence>
<feature type="domain" description="Protein kinase" evidence="9">
    <location>
        <begin position="10"/>
        <end position="278"/>
    </location>
</feature>
<keyword evidence="2" id="KW-0723">Serine/threonine-protein kinase</keyword>
<evidence type="ECO:0000313" key="10">
    <source>
        <dbReference type="EMBL" id="OIV37880.1"/>
    </source>
</evidence>
<gene>
    <name evidence="10" type="ORF">BIV57_08440</name>
</gene>
<dbReference type="Proteomes" id="UP000243342">
    <property type="component" value="Unassembled WGS sequence"/>
</dbReference>
<evidence type="ECO:0000256" key="1">
    <source>
        <dbReference type="ARBA" id="ARBA00012513"/>
    </source>
</evidence>
<keyword evidence="5" id="KW-0418">Kinase</keyword>
<dbReference type="InterPro" id="IPR011009">
    <property type="entry name" value="Kinase-like_dom_sf"/>
</dbReference>
<dbReference type="InterPro" id="IPR000719">
    <property type="entry name" value="Prot_kinase_dom"/>
</dbReference>
<sequence length="481" mass="52762">MRGEFLNGRYELVERLGRGGMGEVWAARDARMQRDVAVKLVTALPQMGEDETFLRFRREIRSASQLPGRYTVIAHDCGEAVLDGERVLYMVMERLTGRTLREAVLQNLPSWKLATTWSLQIVAALDAAHRQGIVHRDIKPENIMFNAEGDLKVLDFGIAKFLGDTMLVSGLTVTGKVIGSPLYMSPEQARGDCAVDHRTDLYSFGCLLYFMLTGRPPHKADNPYAQMHLLFEGRIESPRELNRTVPPALDALVLDLLARAPGNRPATAGEVLGRLSALDATPSPDRAAADSEAAALSKAARKQADALLSDAAAEAAMLRDDAEALYEETRAKAAQAAADFEANLAKRREQSERDLAARQQKAERRLTEIEHRAEQLRLEAEGLRASAARRARQTVQAAERQAEAVVAEAENRADRILPKAALTALRDTVGAVIADSRFTPVGGLVEQRAGILRQLTKLHEALTRFDKATSSEQGTSPRPST</sequence>
<dbReference type="CDD" id="cd14014">
    <property type="entry name" value="STKc_PknB_like"/>
    <property type="match status" value="1"/>
</dbReference>
<dbReference type="InterPro" id="IPR008271">
    <property type="entry name" value="Ser/Thr_kinase_AS"/>
</dbReference>